<evidence type="ECO:0000313" key="2">
    <source>
        <dbReference type="Proteomes" id="UP000299102"/>
    </source>
</evidence>
<accession>A0A4C1TPQ7</accession>
<reference evidence="1 2" key="1">
    <citation type="journal article" date="2019" name="Commun. Biol.">
        <title>The bagworm genome reveals a unique fibroin gene that provides high tensile strength.</title>
        <authorList>
            <person name="Kono N."/>
            <person name="Nakamura H."/>
            <person name="Ohtoshi R."/>
            <person name="Tomita M."/>
            <person name="Numata K."/>
            <person name="Arakawa K."/>
        </authorList>
    </citation>
    <scope>NUCLEOTIDE SEQUENCE [LARGE SCALE GENOMIC DNA]</scope>
</reference>
<dbReference type="AlphaFoldDB" id="A0A4C1TPQ7"/>
<gene>
    <name evidence="1" type="ORF">EVAR_12522_1</name>
</gene>
<evidence type="ECO:0000313" key="1">
    <source>
        <dbReference type="EMBL" id="GBP15938.1"/>
    </source>
</evidence>
<protein>
    <submittedName>
        <fullName evidence="1">Uncharacterized protein</fullName>
    </submittedName>
</protein>
<comment type="caution">
    <text evidence="1">The sequence shown here is derived from an EMBL/GenBank/DDBJ whole genome shotgun (WGS) entry which is preliminary data.</text>
</comment>
<dbReference type="Proteomes" id="UP000299102">
    <property type="component" value="Unassembled WGS sequence"/>
</dbReference>
<organism evidence="1 2">
    <name type="scientific">Eumeta variegata</name>
    <name type="common">Bagworm moth</name>
    <name type="synonym">Eumeta japonica</name>
    <dbReference type="NCBI Taxonomy" id="151549"/>
    <lineage>
        <taxon>Eukaryota</taxon>
        <taxon>Metazoa</taxon>
        <taxon>Ecdysozoa</taxon>
        <taxon>Arthropoda</taxon>
        <taxon>Hexapoda</taxon>
        <taxon>Insecta</taxon>
        <taxon>Pterygota</taxon>
        <taxon>Neoptera</taxon>
        <taxon>Endopterygota</taxon>
        <taxon>Lepidoptera</taxon>
        <taxon>Glossata</taxon>
        <taxon>Ditrysia</taxon>
        <taxon>Tineoidea</taxon>
        <taxon>Psychidae</taxon>
        <taxon>Oiketicinae</taxon>
        <taxon>Eumeta</taxon>
    </lineage>
</organism>
<name>A0A4C1TPQ7_EUMVA</name>
<sequence length="85" mass="10300">MYLNVATFSAQYYWIQETVLNFRIQKCQEFIRMTCRGQSDLSGYKIHMRRLRLEIHYEKRRTSMGLITKATCFESLYSESKTRDK</sequence>
<proteinExistence type="predicted"/>
<keyword evidence="2" id="KW-1185">Reference proteome</keyword>
<dbReference type="EMBL" id="BGZK01000075">
    <property type="protein sequence ID" value="GBP15938.1"/>
    <property type="molecule type" value="Genomic_DNA"/>
</dbReference>